<reference evidence="4 5" key="1">
    <citation type="submission" date="2022-05" db="EMBL/GenBank/DDBJ databases">
        <title>Sporolactobacillus sp nov CPB3-1, isolated from tree bark (Mangifera indica L.).</title>
        <authorList>
            <person name="Phuengjayaem S."/>
            <person name="Tanasupawat S."/>
        </authorList>
    </citation>
    <scope>NUCLEOTIDE SEQUENCE [LARGE SCALE GENOMIC DNA]</scope>
    <source>
        <strain evidence="4 5">CPB3-1</strain>
    </source>
</reference>
<keyword evidence="2" id="KW-1133">Transmembrane helix</keyword>
<dbReference type="PANTHER" id="PTHR21666">
    <property type="entry name" value="PEPTIDASE-RELATED"/>
    <property type="match status" value="1"/>
</dbReference>
<comment type="caution">
    <text evidence="4">The sequence shown here is derived from an EMBL/GenBank/DDBJ whole genome shotgun (WGS) entry which is preliminary data.</text>
</comment>
<dbReference type="RefSeq" id="WP_249095584.1">
    <property type="nucleotide sequence ID" value="NZ_JAMAST010000001.1"/>
</dbReference>
<dbReference type="Pfam" id="PF01551">
    <property type="entry name" value="Peptidase_M23"/>
    <property type="match status" value="1"/>
</dbReference>
<dbReference type="InterPro" id="IPR011055">
    <property type="entry name" value="Dup_hybrid_motif"/>
</dbReference>
<evidence type="ECO:0000256" key="1">
    <source>
        <dbReference type="SAM" id="MobiDB-lite"/>
    </source>
</evidence>
<feature type="region of interest" description="Disordered" evidence="1">
    <location>
        <begin position="132"/>
        <end position="151"/>
    </location>
</feature>
<keyword evidence="2" id="KW-0812">Transmembrane</keyword>
<feature type="compositionally biased region" description="Polar residues" evidence="1">
    <location>
        <begin position="140"/>
        <end position="151"/>
    </location>
</feature>
<protein>
    <submittedName>
        <fullName evidence="4">M23 family metallopeptidase</fullName>
    </submittedName>
</protein>
<dbReference type="InterPro" id="IPR050570">
    <property type="entry name" value="Cell_wall_metabolism_enzyme"/>
</dbReference>
<dbReference type="SUPFAM" id="SSF51261">
    <property type="entry name" value="Duplicated hybrid motif"/>
    <property type="match status" value="1"/>
</dbReference>
<keyword evidence="5" id="KW-1185">Reference proteome</keyword>
<sequence length="264" mass="30124">MKNYMDYRRRHEQRKRQRLINLQTPLKSYSDDGMGTLHQHTRPYWEDTDEQVRPSNHHLRRFMIQCVMSALLVGAVYWINENENSQLRKIKTSIDTAMTQEFQFATVSDWYQQHLGDPIGFLPGFNDQKATKASDEQLVKNGTGSQSSSFTEPVVGQVKSPYSSETKGVTVETSTHSEVKAVKDGLVVFVGEKKGIGETVVIQHKDSDESWYGKLDKANVKVYQEVKKGQKIGITSGKDKKGTFYFALKKGEKFIDPIQVMSFD</sequence>
<evidence type="ECO:0000259" key="3">
    <source>
        <dbReference type="Pfam" id="PF01551"/>
    </source>
</evidence>
<organism evidence="4 5">
    <name type="scientific">Sporolactobacillus mangiferae</name>
    <dbReference type="NCBI Taxonomy" id="2940498"/>
    <lineage>
        <taxon>Bacteria</taxon>
        <taxon>Bacillati</taxon>
        <taxon>Bacillota</taxon>
        <taxon>Bacilli</taxon>
        <taxon>Bacillales</taxon>
        <taxon>Sporolactobacillaceae</taxon>
        <taxon>Sporolactobacillus</taxon>
    </lineage>
</organism>
<dbReference type="InterPro" id="IPR016047">
    <property type="entry name" value="M23ase_b-sheet_dom"/>
</dbReference>
<name>A0ABT0M6L5_9BACL</name>
<feature type="transmembrane region" description="Helical" evidence="2">
    <location>
        <begin position="62"/>
        <end position="79"/>
    </location>
</feature>
<gene>
    <name evidence="4" type="ORF">M3N64_00895</name>
</gene>
<feature type="domain" description="M23ase beta-sheet core" evidence="3">
    <location>
        <begin position="166"/>
        <end position="257"/>
    </location>
</feature>
<dbReference type="Gene3D" id="2.70.70.10">
    <property type="entry name" value="Glucose Permease (Domain IIA)"/>
    <property type="match status" value="1"/>
</dbReference>
<dbReference type="EMBL" id="JAMAST010000001">
    <property type="protein sequence ID" value="MCL1630509.1"/>
    <property type="molecule type" value="Genomic_DNA"/>
</dbReference>
<evidence type="ECO:0000313" key="5">
    <source>
        <dbReference type="Proteomes" id="UP001203004"/>
    </source>
</evidence>
<accession>A0ABT0M6L5</accession>
<proteinExistence type="predicted"/>
<evidence type="ECO:0000256" key="2">
    <source>
        <dbReference type="SAM" id="Phobius"/>
    </source>
</evidence>
<dbReference type="CDD" id="cd12797">
    <property type="entry name" value="M23_peptidase"/>
    <property type="match status" value="1"/>
</dbReference>
<dbReference type="Proteomes" id="UP001203004">
    <property type="component" value="Unassembled WGS sequence"/>
</dbReference>
<evidence type="ECO:0000313" key="4">
    <source>
        <dbReference type="EMBL" id="MCL1630509.1"/>
    </source>
</evidence>
<dbReference type="PANTHER" id="PTHR21666:SF274">
    <property type="entry name" value="STAGE IV SPORULATION PROTEIN FA"/>
    <property type="match status" value="1"/>
</dbReference>
<keyword evidence="2" id="KW-0472">Membrane</keyword>